<feature type="compositionally biased region" description="Basic and acidic residues" evidence="1">
    <location>
        <begin position="109"/>
        <end position="122"/>
    </location>
</feature>
<reference evidence="2 3" key="1">
    <citation type="submission" date="2013-02" db="EMBL/GenBank/DDBJ databases">
        <authorList>
            <person name="Harkins D.M."/>
            <person name="Durkin A.S."/>
            <person name="Brinkac L.M."/>
            <person name="Haft D.H."/>
            <person name="Selengut J.D."/>
            <person name="Sanka R."/>
            <person name="DePew J."/>
            <person name="Purushe J."/>
            <person name="Picardeau M."/>
            <person name="Werts C."/>
            <person name="Goarant C."/>
            <person name="Vinetz J.M."/>
            <person name="Sutton G.G."/>
            <person name="Nierman W.C."/>
            <person name="Fouts D.E."/>
        </authorList>
    </citation>
    <scope>NUCLEOTIDE SEQUENCE [LARGE SCALE GENOMIC DNA]</scope>
    <source>
        <strain evidence="2 3">200703203</strain>
    </source>
</reference>
<gene>
    <name evidence="2" type="ORF">LEP1GSC115_0897</name>
</gene>
<evidence type="ECO:0000313" key="2">
    <source>
        <dbReference type="EMBL" id="EMY23610.1"/>
    </source>
</evidence>
<accession>N1UP68</accession>
<protein>
    <submittedName>
        <fullName evidence="2">Uncharacterized protein</fullName>
    </submittedName>
</protein>
<comment type="caution">
    <text evidence="2">The sequence shown here is derived from an EMBL/GenBank/DDBJ whole genome shotgun (WGS) entry which is preliminary data.</text>
</comment>
<dbReference type="AlphaFoldDB" id="N1UP68"/>
<dbReference type="BioCyc" id="LINT1085541:G11IQ-3819-MONOMER"/>
<sequence>MSKAYVYDPQKTRLRRLRYTPKNDGLDWHRELYSVFCCTLVPPEEYRPEWQTIHEKNSDCLEWDSCKSPDGSREAFKLKNIPKGETNVRNNKNDNQTNRGTGRSKIRNLHSEGADSDSHLFR</sequence>
<proteinExistence type="predicted"/>
<name>N1UP68_LEPIR</name>
<feature type="region of interest" description="Disordered" evidence="1">
    <location>
        <begin position="68"/>
        <end position="122"/>
    </location>
</feature>
<feature type="compositionally biased region" description="Basic and acidic residues" evidence="1">
    <location>
        <begin position="68"/>
        <end position="77"/>
    </location>
</feature>
<dbReference type="EMBL" id="AHNY02000234">
    <property type="protein sequence ID" value="EMY23610.1"/>
    <property type="molecule type" value="Genomic_DNA"/>
</dbReference>
<feature type="compositionally biased region" description="Polar residues" evidence="1">
    <location>
        <begin position="87"/>
        <end position="101"/>
    </location>
</feature>
<evidence type="ECO:0000313" key="3">
    <source>
        <dbReference type="Proteomes" id="UP000012220"/>
    </source>
</evidence>
<organism evidence="2 3">
    <name type="scientific">Leptospira interrogans serovar Australis str. 200703203</name>
    <dbReference type="NCBI Taxonomy" id="1085541"/>
    <lineage>
        <taxon>Bacteria</taxon>
        <taxon>Pseudomonadati</taxon>
        <taxon>Spirochaetota</taxon>
        <taxon>Spirochaetia</taxon>
        <taxon>Leptospirales</taxon>
        <taxon>Leptospiraceae</taxon>
        <taxon>Leptospira</taxon>
    </lineage>
</organism>
<dbReference type="Proteomes" id="UP000012220">
    <property type="component" value="Unassembled WGS sequence"/>
</dbReference>
<evidence type="ECO:0000256" key="1">
    <source>
        <dbReference type="SAM" id="MobiDB-lite"/>
    </source>
</evidence>